<dbReference type="PROSITE" id="PS51186">
    <property type="entry name" value="GNAT"/>
    <property type="match status" value="1"/>
</dbReference>
<dbReference type="InterPro" id="IPR050832">
    <property type="entry name" value="Bact_Acetyltransf"/>
</dbReference>
<reference evidence="4" key="1">
    <citation type="journal article" date="2014" name="Int. J. Syst. Evol. Microbiol.">
        <title>Complete genome sequence of Corynebacterium casei LMG S-19264T (=DSM 44701T), isolated from a smear-ripened cheese.</title>
        <authorList>
            <consortium name="US DOE Joint Genome Institute (JGI-PGF)"/>
            <person name="Walter F."/>
            <person name="Albersmeier A."/>
            <person name="Kalinowski J."/>
            <person name="Ruckert C."/>
        </authorList>
    </citation>
    <scope>NUCLEOTIDE SEQUENCE</scope>
    <source>
        <strain evidence="4">CGMCC 1.16067</strain>
    </source>
</reference>
<keyword evidence="5" id="KW-1185">Reference proteome</keyword>
<protein>
    <recommendedName>
        <fullName evidence="3">N-acetyltransferase domain-containing protein</fullName>
    </recommendedName>
</protein>
<evidence type="ECO:0000256" key="1">
    <source>
        <dbReference type="ARBA" id="ARBA00022679"/>
    </source>
</evidence>
<dbReference type="InterPro" id="IPR000182">
    <property type="entry name" value="GNAT_dom"/>
</dbReference>
<organism evidence="4 5">
    <name type="scientific">Marmoricola endophyticus</name>
    <dbReference type="NCBI Taxonomy" id="2040280"/>
    <lineage>
        <taxon>Bacteria</taxon>
        <taxon>Bacillati</taxon>
        <taxon>Actinomycetota</taxon>
        <taxon>Actinomycetes</taxon>
        <taxon>Propionibacteriales</taxon>
        <taxon>Nocardioidaceae</taxon>
        <taxon>Marmoricola</taxon>
    </lineage>
</organism>
<dbReference type="Pfam" id="PF00583">
    <property type="entry name" value="Acetyltransf_1"/>
    <property type="match status" value="1"/>
</dbReference>
<keyword evidence="2" id="KW-0012">Acyltransferase</keyword>
<evidence type="ECO:0000313" key="4">
    <source>
        <dbReference type="EMBL" id="GGF38340.1"/>
    </source>
</evidence>
<dbReference type="Gene3D" id="3.40.630.30">
    <property type="match status" value="1"/>
</dbReference>
<dbReference type="CDD" id="cd04301">
    <property type="entry name" value="NAT_SF"/>
    <property type="match status" value="1"/>
</dbReference>
<feature type="domain" description="N-acetyltransferase" evidence="3">
    <location>
        <begin position="28"/>
        <end position="180"/>
    </location>
</feature>
<keyword evidence="1" id="KW-0808">Transferase</keyword>
<evidence type="ECO:0000256" key="2">
    <source>
        <dbReference type="ARBA" id="ARBA00023315"/>
    </source>
</evidence>
<proteinExistence type="predicted"/>
<dbReference type="GO" id="GO:0016747">
    <property type="term" value="F:acyltransferase activity, transferring groups other than amino-acyl groups"/>
    <property type="evidence" value="ECO:0007669"/>
    <property type="project" value="InterPro"/>
</dbReference>
<dbReference type="EMBL" id="BMKQ01000001">
    <property type="protein sequence ID" value="GGF38340.1"/>
    <property type="molecule type" value="Genomic_DNA"/>
</dbReference>
<gene>
    <name evidence="4" type="ORF">GCM10011519_09920</name>
</gene>
<dbReference type="AlphaFoldDB" id="A0A917BFI9"/>
<reference evidence="4" key="2">
    <citation type="submission" date="2020-09" db="EMBL/GenBank/DDBJ databases">
        <authorList>
            <person name="Sun Q."/>
            <person name="Zhou Y."/>
        </authorList>
    </citation>
    <scope>NUCLEOTIDE SEQUENCE</scope>
    <source>
        <strain evidence="4">CGMCC 1.16067</strain>
    </source>
</reference>
<evidence type="ECO:0000259" key="3">
    <source>
        <dbReference type="PROSITE" id="PS51186"/>
    </source>
</evidence>
<comment type="caution">
    <text evidence="4">The sequence shown here is derived from an EMBL/GenBank/DDBJ whole genome shotgun (WGS) entry which is preliminary data.</text>
</comment>
<dbReference type="PANTHER" id="PTHR43877">
    <property type="entry name" value="AMINOALKYLPHOSPHONATE N-ACETYLTRANSFERASE-RELATED-RELATED"/>
    <property type="match status" value="1"/>
</dbReference>
<accession>A0A917BFI9</accession>
<dbReference type="SUPFAM" id="SSF55729">
    <property type="entry name" value="Acyl-CoA N-acyltransferases (Nat)"/>
    <property type="match status" value="1"/>
</dbReference>
<dbReference type="InterPro" id="IPR016181">
    <property type="entry name" value="Acyl_CoA_acyltransferase"/>
</dbReference>
<name>A0A917BFI9_9ACTN</name>
<evidence type="ECO:0000313" key="5">
    <source>
        <dbReference type="Proteomes" id="UP000649179"/>
    </source>
</evidence>
<dbReference type="Proteomes" id="UP000649179">
    <property type="component" value="Unassembled WGS sequence"/>
</dbReference>
<sequence length="186" mass="19708">MVSDGRVPAADVSCRVAWSDDASAIAAVQVRAWRTSYAGLLPADLLDAMDLTEVADGWRQALAAPGDARRRVLVALERSTVTGFALTGPSADPDLDPVADGELSDLTVDPEHRRDGHGSRLMQAGVDTLVADRFTRATTWVNAADDATRALLSSAGWAADGAHRELDLRGDGEVRVKQVRLHAAIG</sequence>